<reference evidence="5" key="1">
    <citation type="journal article" date="2021" name="Nat. Commun.">
        <title>Genetic determinants of endophytism in the Arabidopsis root mycobiome.</title>
        <authorList>
            <person name="Mesny F."/>
            <person name="Miyauchi S."/>
            <person name="Thiergart T."/>
            <person name="Pickel B."/>
            <person name="Atanasova L."/>
            <person name="Karlsson M."/>
            <person name="Huettel B."/>
            <person name="Barry K.W."/>
            <person name="Haridas S."/>
            <person name="Chen C."/>
            <person name="Bauer D."/>
            <person name="Andreopoulos W."/>
            <person name="Pangilinan J."/>
            <person name="LaButti K."/>
            <person name="Riley R."/>
            <person name="Lipzen A."/>
            <person name="Clum A."/>
            <person name="Drula E."/>
            <person name="Henrissat B."/>
            <person name="Kohler A."/>
            <person name="Grigoriev I.V."/>
            <person name="Martin F.M."/>
            <person name="Hacquard S."/>
        </authorList>
    </citation>
    <scope>NUCLEOTIDE SEQUENCE</scope>
    <source>
        <strain evidence="5">MPI-SDFR-AT-0073</strain>
    </source>
</reference>
<evidence type="ECO:0000256" key="1">
    <source>
        <dbReference type="ARBA" id="ARBA00002558"/>
    </source>
</evidence>
<name>A0A9P8ZW29_9PEZI</name>
<dbReference type="GeneID" id="70129235"/>
<dbReference type="PRINTS" id="PR00834">
    <property type="entry name" value="PROTEASES2C"/>
</dbReference>
<dbReference type="InterPro" id="IPR043504">
    <property type="entry name" value="Peptidase_S1_PA_chymotrypsin"/>
</dbReference>
<evidence type="ECO:0000313" key="5">
    <source>
        <dbReference type="EMBL" id="KAH6651692.1"/>
    </source>
</evidence>
<evidence type="ECO:0000313" key="6">
    <source>
        <dbReference type="Proteomes" id="UP000758603"/>
    </source>
</evidence>
<evidence type="ECO:0000256" key="3">
    <source>
        <dbReference type="ARBA" id="ARBA00020338"/>
    </source>
</evidence>
<dbReference type="EMBL" id="JAGPXC010000006">
    <property type="protein sequence ID" value="KAH6651692.1"/>
    <property type="molecule type" value="Genomic_DNA"/>
</dbReference>
<proteinExistence type="inferred from homology"/>
<comment type="similarity">
    <text evidence="2">Belongs to the peptidase S1C family.</text>
</comment>
<accession>A0A9P8ZW29</accession>
<dbReference type="GO" id="GO:0006508">
    <property type="term" value="P:proteolysis"/>
    <property type="evidence" value="ECO:0007669"/>
    <property type="project" value="InterPro"/>
</dbReference>
<dbReference type="SUPFAM" id="SSF50494">
    <property type="entry name" value="Trypsin-like serine proteases"/>
    <property type="match status" value="1"/>
</dbReference>
<comment type="caution">
    <text evidence="5">The sequence shown here is derived from an EMBL/GenBank/DDBJ whole genome shotgun (WGS) entry which is preliminary data.</text>
</comment>
<dbReference type="InterPro" id="IPR009003">
    <property type="entry name" value="Peptidase_S1_PA"/>
</dbReference>
<dbReference type="Proteomes" id="UP000758603">
    <property type="component" value="Unassembled WGS sequence"/>
</dbReference>
<dbReference type="Pfam" id="PF13365">
    <property type="entry name" value="Trypsin_2"/>
    <property type="match status" value="1"/>
</dbReference>
<dbReference type="AlphaFoldDB" id="A0A9P8ZW29"/>
<gene>
    <name evidence="5" type="ORF">BKA67DRAFT_537552</name>
</gene>
<dbReference type="InterPro" id="IPR001940">
    <property type="entry name" value="Peptidase_S1C"/>
</dbReference>
<evidence type="ECO:0000256" key="2">
    <source>
        <dbReference type="ARBA" id="ARBA00010541"/>
    </source>
</evidence>
<dbReference type="GO" id="GO:0004252">
    <property type="term" value="F:serine-type endopeptidase activity"/>
    <property type="evidence" value="ECO:0007669"/>
    <property type="project" value="InterPro"/>
</dbReference>
<dbReference type="Gene3D" id="2.40.10.10">
    <property type="entry name" value="Trypsin-like serine proteases"/>
    <property type="match status" value="2"/>
</dbReference>
<sequence length="320" mass="35190">MASKDLGNRSVMHSTTRQTRSRTLLGLNISAEEPHKPEISYKAEQSSQTQAASLKQLPSNLKAHDTKLRKRDQALLKRKQQWLREYDLDIPQSFAKHKISVDATLVFAQEEAGTAVCISAEGLLLTCSHCVAESEQDLSENKTYWLLFRSGSVVAAKCIAWDEKRDLALLQITAAQLYLPTAKFPFALIHDAAPRVGARIVCVGHPGSEDLEASQPGIKTNYDVLHVSTGVYHGCAEEQDVQDNLEIGALMHDAWTYWGHSGAPLLCWKSGRIIGLHSSWDDQTGMRRGIALQAIQKFLALHGTATGTEETQECSATLAG</sequence>
<comment type="function">
    <text evidence="1">Nuclear serine protease which mediates apoptosis.</text>
</comment>
<dbReference type="OrthoDB" id="4217619at2759"/>
<keyword evidence="6" id="KW-1185">Reference proteome</keyword>
<protein>
    <recommendedName>
        <fullName evidence="3">Pro-apoptotic serine protease NMA111</fullName>
    </recommendedName>
    <alternativeName>
        <fullName evidence="4">Pro-apoptotic serine protease nma111</fullName>
    </alternativeName>
</protein>
<dbReference type="RefSeq" id="XP_045955970.1">
    <property type="nucleotide sequence ID" value="XM_046100343.1"/>
</dbReference>
<organism evidence="5 6">
    <name type="scientific">Truncatella angustata</name>
    <dbReference type="NCBI Taxonomy" id="152316"/>
    <lineage>
        <taxon>Eukaryota</taxon>
        <taxon>Fungi</taxon>
        <taxon>Dikarya</taxon>
        <taxon>Ascomycota</taxon>
        <taxon>Pezizomycotina</taxon>
        <taxon>Sordariomycetes</taxon>
        <taxon>Xylariomycetidae</taxon>
        <taxon>Amphisphaeriales</taxon>
        <taxon>Sporocadaceae</taxon>
        <taxon>Truncatella</taxon>
    </lineage>
</organism>
<evidence type="ECO:0000256" key="4">
    <source>
        <dbReference type="ARBA" id="ARBA00021524"/>
    </source>
</evidence>